<sequence length="165" mass="19530">MHIIHQHQTSVTLFERNGNFVVFRSMKEVLKKLGYPWINSNVGPHFRIFTGIAYKDYQYILRNDLGETVTAESFIALHVKSVQKYRTHRFEHGPVPGTGNGKPSRYFRNIRYINARRAAQYFANDGEITPRAARTINLLPDAWDDLKISSRRFRSWKQFRKTQWR</sequence>
<reference evidence="1 2" key="1">
    <citation type="journal article" date="2024" name="Chem. Sci.">
        <title>Discovery of megapolipeptins by genome mining of a Burkholderiales bacteria collection.</title>
        <authorList>
            <person name="Paulo B.S."/>
            <person name="Recchia M.J.J."/>
            <person name="Lee S."/>
            <person name="Fergusson C.H."/>
            <person name="Romanowski S.B."/>
            <person name="Hernandez A."/>
            <person name="Krull N."/>
            <person name="Liu D.Y."/>
            <person name="Cavanagh H."/>
            <person name="Bos A."/>
            <person name="Gray C.A."/>
            <person name="Murphy B.T."/>
            <person name="Linington R.G."/>
            <person name="Eustaquio A.S."/>
        </authorList>
    </citation>
    <scope>NUCLEOTIDE SEQUENCE [LARGE SCALE GENOMIC DNA]</scope>
    <source>
        <strain evidence="1 2">RL21-008-BIB-B</strain>
    </source>
</reference>
<accession>A0ABW8ZEK5</accession>
<dbReference type="RefSeq" id="WP_408170614.1">
    <property type="nucleotide sequence ID" value="NZ_JAQQFR010000024.1"/>
</dbReference>
<dbReference type="EMBL" id="JAQQFR010000024">
    <property type="protein sequence ID" value="MFL9881327.1"/>
    <property type="molecule type" value="Genomic_DNA"/>
</dbReference>
<organism evidence="1 2">
    <name type="scientific">Herbaspirillum rhizosphaerae</name>
    <dbReference type="NCBI Taxonomy" id="346179"/>
    <lineage>
        <taxon>Bacteria</taxon>
        <taxon>Pseudomonadati</taxon>
        <taxon>Pseudomonadota</taxon>
        <taxon>Betaproteobacteria</taxon>
        <taxon>Burkholderiales</taxon>
        <taxon>Oxalobacteraceae</taxon>
        <taxon>Herbaspirillum</taxon>
    </lineage>
</organism>
<name>A0ABW8ZEK5_9BURK</name>
<dbReference type="Proteomes" id="UP001629214">
    <property type="component" value="Unassembled WGS sequence"/>
</dbReference>
<protein>
    <submittedName>
        <fullName evidence="1">Uncharacterized protein</fullName>
    </submittedName>
</protein>
<gene>
    <name evidence="1" type="ORF">PQR63_23220</name>
</gene>
<evidence type="ECO:0000313" key="2">
    <source>
        <dbReference type="Proteomes" id="UP001629214"/>
    </source>
</evidence>
<proteinExistence type="predicted"/>
<evidence type="ECO:0000313" key="1">
    <source>
        <dbReference type="EMBL" id="MFL9881327.1"/>
    </source>
</evidence>
<comment type="caution">
    <text evidence="1">The sequence shown here is derived from an EMBL/GenBank/DDBJ whole genome shotgun (WGS) entry which is preliminary data.</text>
</comment>
<keyword evidence="2" id="KW-1185">Reference proteome</keyword>